<feature type="chain" id="PRO_5026232256" evidence="2">
    <location>
        <begin position="24"/>
        <end position="411"/>
    </location>
</feature>
<reference evidence="3 4" key="1">
    <citation type="submission" date="2018-07" db="EMBL/GenBank/DDBJ databases">
        <title>Genomic Encyclopedia of Type Strains, Phase IV (KMG-IV): sequencing the most valuable type-strain genomes for metagenomic binning, comparative biology and taxonomic classification.</title>
        <authorList>
            <person name="Goeker M."/>
        </authorList>
    </citation>
    <scope>NUCLEOTIDE SEQUENCE [LARGE SCALE GENOMIC DNA]</scope>
    <source>
        <strain evidence="3 4">DSM 25528</strain>
    </source>
</reference>
<organism evidence="3 4">
    <name type="scientific">Ciceribacter lividus</name>
    <dbReference type="NCBI Taxonomy" id="1197950"/>
    <lineage>
        <taxon>Bacteria</taxon>
        <taxon>Pseudomonadati</taxon>
        <taxon>Pseudomonadota</taxon>
        <taxon>Alphaproteobacteria</taxon>
        <taxon>Hyphomicrobiales</taxon>
        <taxon>Rhizobiaceae</taxon>
        <taxon>Ciceribacter</taxon>
    </lineage>
</organism>
<dbReference type="PANTHER" id="PTHR42779">
    <property type="entry name" value="PROTEIN YNJB"/>
    <property type="match status" value="1"/>
</dbReference>
<evidence type="ECO:0000313" key="4">
    <source>
        <dbReference type="Proteomes" id="UP000252582"/>
    </source>
</evidence>
<evidence type="ECO:0000256" key="2">
    <source>
        <dbReference type="SAM" id="SignalP"/>
    </source>
</evidence>
<keyword evidence="3" id="KW-0813">Transport</keyword>
<keyword evidence="2" id="KW-0732">Signal</keyword>
<dbReference type="InterPro" id="IPR006059">
    <property type="entry name" value="SBP"/>
</dbReference>
<feature type="signal peptide" evidence="2">
    <location>
        <begin position="1"/>
        <end position="23"/>
    </location>
</feature>
<evidence type="ECO:0000313" key="3">
    <source>
        <dbReference type="EMBL" id="RCW22638.1"/>
    </source>
</evidence>
<dbReference type="Proteomes" id="UP000252582">
    <property type="component" value="Unassembled WGS sequence"/>
</dbReference>
<dbReference type="PANTHER" id="PTHR42779:SF1">
    <property type="entry name" value="PROTEIN YNJB"/>
    <property type="match status" value="1"/>
</dbReference>
<accession>A0A6I7HKY9</accession>
<dbReference type="AlphaFoldDB" id="A0A6I7HKY9"/>
<name>A0A6I7HKY9_9HYPH</name>
<dbReference type="SUPFAM" id="SSF53850">
    <property type="entry name" value="Periplasmic binding protein-like II"/>
    <property type="match status" value="1"/>
</dbReference>
<dbReference type="Pfam" id="PF13416">
    <property type="entry name" value="SBP_bac_8"/>
    <property type="match status" value="1"/>
</dbReference>
<keyword evidence="4" id="KW-1185">Reference proteome</keyword>
<gene>
    <name evidence="3" type="ORF">DFR48_108160</name>
</gene>
<keyword evidence="3" id="KW-0762">Sugar transport</keyword>
<keyword evidence="1" id="KW-0574">Periplasm</keyword>
<dbReference type="EMBL" id="QPIX01000008">
    <property type="protein sequence ID" value="RCW22638.1"/>
    <property type="molecule type" value="Genomic_DNA"/>
</dbReference>
<comment type="caution">
    <text evidence="3">The sequence shown here is derived from an EMBL/GenBank/DDBJ whole genome shotgun (WGS) entry which is preliminary data.</text>
</comment>
<evidence type="ECO:0000256" key="1">
    <source>
        <dbReference type="ARBA" id="ARBA00022764"/>
    </source>
</evidence>
<proteinExistence type="predicted"/>
<dbReference type="RefSeq" id="WP_114364048.1">
    <property type="nucleotide sequence ID" value="NZ_QPIX01000008.1"/>
</dbReference>
<protein>
    <submittedName>
        <fullName evidence="3">Multiple sugar transport system substrate-binding protein/putative spermidine/putrescine transport system substrate-binding protein</fullName>
    </submittedName>
</protein>
<sequence>MNRRSTLALLASAILAFTASANAQSTLKNATFDVSKITRDNFYDVVVPLAKAEGRVVMYNFAGSFAQMWNEGLIKPFEKKYGIKVEYSDVKGDQANQQLIAIQKAGQNAPVDAFFDGGGSYPVLSAANVIANVDLGSVLPNLATVPAEFKDVVFGKEVHGTFPIVHRNQTAIGYDSALIDAKDVPTDFDELLAWSEKNPKKFAVTLPSKGGSGGGFLQSVALNYTTGACHDRLTDYSKSREENDDWAMSDPCLQPVWDYFSKLFESAELTNGNADTLNLINNKQAVMGTVWEDHVMTFLADKELPETFKMTLLKNGQIGSGDAFIIPANAVHPAAAMLLINEAFSADFQAFKMETKASRSPRPDIDGGKVSADKRRFMLPDSVYPALSLPANWPMGDALAKALEEKVLAGL</sequence>
<dbReference type="Gene3D" id="3.40.190.10">
    <property type="entry name" value="Periplasmic binding protein-like II"/>
    <property type="match status" value="2"/>
</dbReference>